<evidence type="ECO:0000313" key="2">
    <source>
        <dbReference type="Proteomes" id="UP000092713"/>
    </source>
</evidence>
<comment type="caution">
    <text evidence="1">The sequence shown here is derived from an EMBL/GenBank/DDBJ whole genome shotgun (WGS) entry which is preliminary data.</text>
</comment>
<gene>
    <name evidence="1" type="ORF">ASR47_103039</name>
</gene>
<dbReference type="Proteomes" id="UP000092713">
    <property type="component" value="Unassembled WGS sequence"/>
</dbReference>
<accession>A0A1A7C9G6</accession>
<sequence length="47" mass="5100">MGAPVCERMERVLNAESTAAEMQALYQHPEEDEGVPAPLAMLQKVSA</sequence>
<dbReference type="AlphaFoldDB" id="A0A1A7C9G6"/>
<keyword evidence="2" id="KW-1185">Reference proteome</keyword>
<reference evidence="1 2" key="1">
    <citation type="submission" date="2016-04" db="EMBL/GenBank/DDBJ databases">
        <title>Draft genome sequence of Janthinobacterium psychrotolerans sp. nov., isolated from freshwater sediments in Denmark.</title>
        <authorList>
            <person name="Gong X."/>
            <person name="Skrivergaard S."/>
            <person name="Korsgaard B.S."/>
            <person name="Schreiber L."/>
            <person name="Marshall I.P."/>
            <person name="Finster K."/>
            <person name="Schramm A."/>
        </authorList>
    </citation>
    <scope>NUCLEOTIDE SEQUENCE [LARGE SCALE GENOMIC DNA]</scope>
    <source>
        <strain evidence="1 2">S3-2</strain>
    </source>
</reference>
<protein>
    <submittedName>
        <fullName evidence="1">Uncharacterized protein</fullName>
    </submittedName>
</protein>
<organism evidence="1 2">
    <name type="scientific">Janthinobacterium psychrotolerans</name>
    <dbReference type="NCBI Taxonomy" id="1747903"/>
    <lineage>
        <taxon>Bacteria</taxon>
        <taxon>Pseudomonadati</taxon>
        <taxon>Pseudomonadota</taxon>
        <taxon>Betaproteobacteria</taxon>
        <taxon>Burkholderiales</taxon>
        <taxon>Oxalobacteraceae</taxon>
        <taxon>Janthinobacterium</taxon>
    </lineage>
</organism>
<dbReference type="EMBL" id="LOCQ01000033">
    <property type="protein sequence ID" value="OBV41410.1"/>
    <property type="molecule type" value="Genomic_DNA"/>
</dbReference>
<name>A0A1A7C9G6_9BURK</name>
<evidence type="ECO:0000313" key="1">
    <source>
        <dbReference type="EMBL" id="OBV41410.1"/>
    </source>
</evidence>
<proteinExistence type="predicted"/>